<dbReference type="GeneID" id="99685362"/>
<feature type="transmembrane region" description="Helical" evidence="1">
    <location>
        <begin position="33"/>
        <end position="55"/>
    </location>
</feature>
<reference evidence="3 4" key="1">
    <citation type="submission" date="2019-03" db="EMBL/GenBank/DDBJ databases">
        <title>Genomic Encyclopedia of Type Strains, Phase IV (KMG-IV): sequencing the most valuable type-strain genomes for metagenomic binning, comparative biology and taxonomic classification.</title>
        <authorList>
            <person name="Goeker M."/>
        </authorList>
    </citation>
    <scope>NUCLEOTIDE SEQUENCE [LARGE SCALE GENOMIC DNA]</scope>
    <source>
        <strain evidence="3 4">DSM 1709</strain>
    </source>
</reference>
<keyword evidence="1" id="KW-0812">Transmembrane</keyword>
<dbReference type="EMBL" id="SLXD01000021">
    <property type="protein sequence ID" value="TCO97679.1"/>
    <property type="molecule type" value="Genomic_DNA"/>
</dbReference>
<name>A0A4R2LW96_RUBGE</name>
<organism evidence="3 4">
    <name type="scientific">Rubrivivax gelatinosus</name>
    <name type="common">Rhodocyclus gelatinosus</name>
    <name type="synonym">Rhodopseudomonas gelatinosa</name>
    <dbReference type="NCBI Taxonomy" id="28068"/>
    <lineage>
        <taxon>Bacteria</taxon>
        <taxon>Pseudomonadati</taxon>
        <taxon>Pseudomonadota</taxon>
        <taxon>Betaproteobacteria</taxon>
        <taxon>Burkholderiales</taxon>
        <taxon>Sphaerotilaceae</taxon>
        <taxon>Rubrivivax</taxon>
    </lineage>
</organism>
<evidence type="ECO:0000313" key="3">
    <source>
        <dbReference type="EMBL" id="TCO97679.1"/>
    </source>
</evidence>
<comment type="caution">
    <text evidence="3">The sequence shown here is derived from an EMBL/GenBank/DDBJ whole genome shotgun (WGS) entry which is preliminary data.</text>
</comment>
<accession>A0A4R2LW96</accession>
<dbReference type="InterPro" id="IPR008613">
    <property type="entry name" value="Excalibur_Ca-bd_domain"/>
</dbReference>
<keyword evidence="1" id="KW-1133">Transmembrane helix</keyword>
<gene>
    <name evidence="3" type="ORF">EV684_12141</name>
</gene>
<dbReference type="Proteomes" id="UP000295106">
    <property type="component" value="Unassembled WGS sequence"/>
</dbReference>
<dbReference type="Pfam" id="PF05901">
    <property type="entry name" value="Excalibur"/>
    <property type="match status" value="1"/>
</dbReference>
<evidence type="ECO:0000313" key="4">
    <source>
        <dbReference type="Proteomes" id="UP000295106"/>
    </source>
</evidence>
<dbReference type="OrthoDB" id="72963at2"/>
<keyword evidence="1" id="KW-0472">Membrane</keyword>
<feature type="domain" description="Excalibur calcium-binding" evidence="2">
    <location>
        <begin position="128"/>
        <end position="162"/>
    </location>
</feature>
<proteinExistence type="predicted"/>
<dbReference type="AlphaFoldDB" id="A0A4R2LW96"/>
<dbReference type="RefSeq" id="WP_132649648.1">
    <property type="nucleotide sequence ID" value="NZ_CP181386.1"/>
</dbReference>
<evidence type="ECO:0000256" key="1">
    <source>
        <dbReference type="SAM" id="Phobius"/>
    </source>
</evidence>
<evidence type="ECO:0000259" key="2">
    <source>
        <dbReference type="Pfam" id="PF05901"/>
    </source>
</evidence>
<sequence>MSMNVQTGLASAGWIDRVLGCWDERSRQLRARVASPSLLCIVVAAVTLVLAAAGADAASMNKCVINGTVTYQQARCPSTQPRKDPTLEELNAAEKARRAAAASAAAASRRETAPVPAATSSRFSCDGRTRCTQMRSCEEAKFFLDHCPGVQMDGDHDGIPCEQQWCH</sequence>
<protein>
    <submittedName>
        <fullName evidence="3">Excalibur calcium-binding domain-containing protein</fullName>
    </submittedName>
</protein>